<evidence type="ECO:0000256" key="2">
    <source>
        <dbReference type="SAM" id="Phobius"/>
    </source>
</evidence>
<protein>
    <submittedName>
        <fullName evidence="3">Uncharacterized protein</fullName>
    </submittedName>
</protein>
<evidence type="ECO:0000313" key="3">
    <source>
        <dbReference type="EMBL" id="QGJ90420.1"/>
    </source>
</evidence>
<keyword evidence="2" id="KW-0472">Membrane</keyword>
<feature type="transmembrane region" description="Helical" evidence="2">
    <location>
        <begin position="33"/>
        <end position="53"/>
    </location>
</feature>
<sequence length="99" mass="10928">MPRLSRSSVIGVEPSSSLSRRSMKNSDTTKDPVIPMLGLAAIAVMIFAICLIINEVRTNDRLTAECRMVGGQTWDAGEHCIIGDYTVIKREASIFKEKE</sequence>
<keyword evidence="2" id="KW-1133">Transmembrane helix</keyword>
<accession>A0A649VDJ5</accession>
<organism evidence="3 4">
    <name type="scientific">Gordonia phage Crocheter</name>
    <dbReference type="NCBI Taxonomy" id="2656532"/>
    <lineage>
        <taxon>Viruses</taxon>
        <taxon>Duplodnaviria</taxon>
        <taxon>Heunggongvirae</taxon>
        <taxon>Uroviricota</taxon>
        <taxon>Caudoviricetes</taxon>
        <taxon>Deejayvirinae</taxon>
        <taxon>Kenoshavirus</taxon>
        <taxon>Kenoshavirus crocheter</taxon>
    </lineage>
</organism>
<dbReference type="KEGG" id="vg:55624626"/>
<dbReference type="EMBL" id="MN585996">
    <property type="protein sequence ID" value="QGJ90420.1"/>
    <property type="molecule type" value="Genomic_DNA"/>
</dbReference>
<gene>
    <name evidence="3" type="primary">75</name>
    <name evidence="3" type="ORF">PBI_CROCHETER_75</name>
</gene>
<dbReference type="GeneID" id="55624626"/>
<feature type="region of interest" description="Disordered" evidence="1">
    <location>
        <begin position="1"/>
        <end position="32"/>
    </location>
</feature>
<evidence type="ECO:0000256" key="1">
    <source>
        <dbReference type="SAM" id="MobiDB-lite"/>
    </source>
</evidence>
<reference evidence="3 4" key="1">
    <citation type="submission" date="2019-10" db="EMBL/GenBank/DDBJ databases">
        <authorList>
            <person name="Divens A.M."/>
            <person name="Garlena R.A."/>
            <person name="Russell D.A."/>
            <person name="Pope W.H."/>
            <person name="Jacobs-Sera D."/>
            <person name="Hatfull G.F."/>
        </authorList>
    </citation>
    <scope>NUCLEOTIDE SEQUENCE [LARGE SCALE GENOMIC DNA]</scope>
</reference>
<dbReference type="RefSeq" id="YP_009853938.1">
    <property type="nucleotide sequence ID" value="NC_048825.1"/>
</dbReference>
<keyword evidence="4" id="KW-1185">Reference proteome</keyword>
<keyword evidence="2" id="KW-0812">Transmembrane</keyword>
<name>A0A649VDJ5_9CAUD</name>
<evidence type="ECO:0000313" key="4">
    <source>
        <dbReference type="Proteomes" id="UP000422993"/>
    </source>
</evidence>
<proteinExistence type="predicted"/>
<dbReference type="Proteomes" id="UP000422993">
    <property type="component" value="Segment"/>
</dbReference>